<keyword evidence="5" id="KW-1185">Reference proteome</keyword>
<accession>A0A8T3CIG9</accession>
<reference evidence="4" key="1">
    <citation type="submission" date="2021-01" db="EMBL/GenBank/DDBJ databases">
        <authorList>
            <person name="Zahm M."/>
            <person name="Roques C."/>
            <person name="Cabau C."/>
            <person name="Klopp C."/>
            <person name="Donnadieu C."/>
            <person name="Jouanno E."/>
            <person name="Lampietro C."/>
            <person name="Louis A."/>
            <person name="Herpin A."/>
            <person name="Echchiki A."/>
            <person name="Berthelot C."/>
            <person name="Parey E."/>
            <person name="Roest-Crollius H."/>
            <person name="Braasch I."/>
            <person name="Postlethwait J."/>
            <person name="Bobe J."/>
            <person name="Montfort J."/>
            <person name="Bouchez O."/>
            <person name="Begum T."/>
            <person name="Mejri S."/>
            <person name="Adams A."/>
            <person name="Chen W.-J."/>
            <person name="Guiguen Y."/>
        </authorList>
    </citation>
    <scope>NUCLEOTIDE SEQUENCE</scope>
    <source>
        <tissue evidence="4">Blood</tissue>
    </source>
</reference>
<protein>
    <submittedName>
        <fullName evidence="4">Uncharacterized protein</fullName>
    </submittedName>
</protein>
<feature type="compositionally biased region" description="Basic and acidic residues" evidence="1">
    <location>
        <begin position="217"/>
        <end position="230"/>
    </location>
</feature>
<feature type="region of interest" description="Disordered" evidence="1">
    <location>
        <begin position="214"/>
        <end position="239"/>
    </location>
</feature>
<keyword evidence="2" id="KW-0472">Membrane</keyword>
<feature type="signal peptide" evidence="3">
    <location>
        <begin position="1"/>
        <end position="20"/>
    </location>
</feature>
<gene>
    <name evidence="4" type="ORF">AGOR_G00242780</name>
</gene>
<sequence length="259" mass="28899">MSRPVRPLSVLLLLLPWALADLLNATEIVRNLGQDVEIRFKLSENKTVRSANLVKNSTKIDESPKNAAMDQHRNFTMAAREAILRITNLTAEDTGVYHVDFFIGGGVYIRSKEHILIIRPKEKNREPTPTSNYIDSVLSESPSPGTPPGSPLYISIIIGFVVSIMFLTAVLLGWLYFTHNQGRDCHVPQAPSSRCQVNGEECSSVQYGVLDFQNRPASREKDRDRDRDSAPVRQSQDSVEYSTITFFQAPHGQSSALGK</sequence>
<evidence type="ECO:0000256" key="2">
    <source>
        <dbReference type="SAM" id="Phobius"/>
    </source>
</evidence>
<feature type="transmembrane region" description="Helical" evidence="2">
    <location>
        <begin position="152"/>
        <end position="177"/>
    </location>
</feature>
<evidence type="ECO:0000313" key="4">
    <source>
        <dbReference type="EMBL" id="KAI1883202.1"/>
    </source>
</evidence>
<evidence type="ECO:0000256" key="3">
    <source>
        <dbReference type="SAM" id="SignalP"/>
    </source>
</evidence>
<dbReference type="AlphaFoldDB" id="A0A8T3CIG9"/>
<dbReference type="EMBL" id="JAERUA010000024">
    <property type="protein sequence ID" value="KAI1883202.1"/>
    <property type="molecule type" value="Genomic_DNA"/>
</dbReference>
<feature type="region of interest" description="Disordered" evidence="1">
    <location>
        <begin position="125"/>
        <end position="145"/>
    </location>
</feature>
<dbReference type="Proteomes" id="UP000829720">
    <property type="component" value="Unassembled WGS sequence"/>
</dbReference>
<comment type="caution">
    <text evidence="4">The sequence shown here is derived from an EMBL/GenBank/DDBJ whole genome shotgun (WGS) entry which is preliminary data.</text>
</comment>
<evidence type="ECO:0000313" key="5">
    <source>
        <dbReference type="Proteomes" id="UP000829720"/>
    </source>
</evidence>
<dbReference type="OrthoDB" id="8917091at2759"/>
<proteinExistence type="predicted"/>
<keyword evidence="2" id="KW-1133">Transmembrane helix</keyword>
<evidence type="ECO:0000256" key="1">
    <source>
        <dbReference type="SAM" id="MobiDB-lite"/>
    </source>
</evidence>
<name>A0A8T3CIG9_9TELE</name>
<organism evidence="4 5">
    <name type="scientific">Albula goreensis</name>
    <dbReference type="NCBI Taxonomy" id="1534307"/>
    <lineage>
        <taxon>Eukaryota</taxon>
        <taxon>Metazoa</taxon>
        <taxon>Chordata</taxon>
        <taxon>Craniata</taxon>
        <taxon>Vertebrata</taxon>
        <taxon>Euteleostomi</taxon>
        <taxon>Actinopterygii</taxon>
        <taxon>Neopterygii</taxon>
        <taxon>Teleostei</taxon>
        <taxon>Albuliformes</taxon>
        <taxon>Albulidae</taxon>
        <taxon>Albula</taxon>
    </lineage>
</organism>
<keyword evidence="2" id="KW-0812">Transmembrane</keyword>
<feature type="chain" id="PRO_5035727736" evidence="3">
    <location>
        <begin position="21"/>
        <end position="259"/>
    </location>
</feature>
<keyword evidence="3" id="KW-0732">Signal</keyword>